<reference evidence="2 3" key="1">
    <citation type="submission" date="2022-04" db="EMBL/GenBank/DDBJ databases">
        <title>The arsenic-methylating capacity of Chitinophaga filiformis YT5 during chitin decomposition.</title>
        <authorList>
            <person name="Chen G."/>
            <person name="Liang Y."/>
        </authorList>
    </citation>
    <scope>NUCLEOTIDE SEQUENCE [LARGE SCALE GENOMIC DNA]</scope>
    <source>
        <strain evidence="2 3">YT5</strain>
    </source>
</reference>
<keyword evidence="1" id="KW-1133">Transmembrane helix</keyword>
<dbReference type="Proteomes" id="UP000830198">
    <property type="component" value="Chromosome"/>
</dbReference>
<proteinExistence type="predicted"/>
<evidence type="ECO:0000313" key="2">
    <source>
        <dbReference type="EMBL" id="UPK66904.1"/>
    </source>
</evidence>
<organism evidence="2 3">
    <name type="scientific">Chitinophaga filiformis</name>
    <name type="common">Myxococcus filiformis</name>
    <name type="synonym">Flexibacter filiformis</name>
    <dbReference type="NCBI Taxonomy" id="104663"/>
    <lineage>
        <taxon>Bacteria</taxon>
        <taxon>Pseudomonadati</taxon>
        <taxon>Bacteroidota</taxon>
        <taxon>Chitinophagia</taxon>
        <taxon>Chitinophagales</taxon>
        <taxon>Chitinophagaceae</taxon>
        <taxon>Chitinophaga</taxon>
    </lineage>
</organism>
<accession>A0ABY4HT02</accession>
<keyword evidence="1" id="KW-0812">Transmembrane</keyword>
<name>A0ABY4HT02_CHIFI</name>
<gene>
    <name evidence="2" type="ORF">MYF79_18355</name>
</gene>
<dbReference type="RefSeq" id="WP_247809101.1">
    <property type="nucleotide sequence ID" value="NZ_CP095855.1"/>
</dbReference>
<feature type="transmembrane region" description="Helical" evidence="1">
    <location>
        <begin position="52"/>
        <end position="72"/>
    </location>
</feature>
<evidence type="ECO:0000256" key="1">
    <source>
        <dbReference type="SAM" id="Phobius"/>
    </source>
</evidence>
<dbReference type="EMBL" id="CP095855">
    <property type="protein sequence ID" value="UPK66904.1"/>
    <property type="molecule type" value="Genomic_DNA"/>
</dbReference>
<feature type="transmembrane region" description="Helical" evidence="1">
    <location>
        <begin position="22"/>
        <end position="40"/>
    </location>
</feature>
<evidence type="ECO:0008006" key="4">
    <source>
        <dbReference type="Google" id="ProtNLM"/>
    </source>
</evidence>
<keyword evidence="1" id="KW-0472">Membrane</keyword>
<sequence>MASKTSVSIFTTAITQSIKGKIWKWFLGGIGSLVGVLLLVKNFFGLDVLKSSLYGGAFLFLLFIIRFSIFLAREVIKHLHFINRDSIYGDAIIALKDAFAKVNALQRAKDFSDTEFVAVMVEICNGLQHFFNKKTKSKCSVSIKVPITGNVSANASVQNLCRDSEHARIRDTEVYNKINHTIIGNTPFQKILNGVLTGNRRKFIYINNDINASKDYENTSRDAYTTGILPYESEIVYPLIPAYFTDKSKYDVLGFLCIDCQCKGKFDEKYDVAIIECATDRLYDLIVTRNYLKAVKQTQNEGTAA</sequence>
<keyword evidence="3" id="KW-1185">Reference proteome</keyword>
<protein>
    <recommendedName>
        <fullName evidence="4">GAF domain-containing protein</fullName>
    </recommendedName>
</protein>
<evidence type="ECO:0000313" key="3">
    <source>
        <dbReference type="Proteomes" id="UP000830198"/>
    </source>
</evidence>